<dbReference type="EMBL" id="CP046917">
    <property type="protein sequence ID" value="QGZ66960.1"/>
    <property type="molecule type" value="Genomic_DNA"/>
</dbReference>
<dbReference type="OrthoDB" id="9099221at2"/>
<gene>
    <name evidence="1" type="ORF">FAZ98_34560</name>
</gene>
<geneLocation type="plasmid" evidence="1 2">
    <name>p1</name>
</geneLocation>
<reference evidence="1 2" key="1">
    <citation type="submission" date="2019-12" db="EMBL/GenBank/DDBJ databases">
        <title>Paraburkholderia acidiphila 7Q-K02 sp. nov and Paraburkholderia acidisoli DHF22 sp. nov., two strains isolated from forest soil.</title>
        <authorList>
            <person name="Gao Z."/>
            <person name="Qiu L."/>
        </authorList>
    </citation>
    <scope>NUCLEOTIDE SEQUENCE [LARGE SCALE GENOMIC DNA]</scope>
    <source>
        <strain evidence="1 2">DHF22</strain>
        <plasmid evidence="1 2">p1</plasmid>
    </source>
</reference>
<proteinExistence type="predicted"/>
<name>A0A7Z2GSC9_9BURK</name>
<sequence>MTFIYDSKRVPNRVTAKSVHADLRNRGASHFEIGCFYRAMLARRFWPTQSSMSDFFEVSNSMVSRAISLTRIPSAVVDALGGPEPITFRVGDLLLEALGQHGEQEISRRARQASSLGCMSASDILDLVITNRRPNRKISNVQIRLSRDKKTFRLEIAEFERFLPHLGQLEEFLSNMLLWFETTLESGAVESPVVAKGDLAREIDATLADHPKVRV</sequence>
<dbReference type="AlphaFoldDB" id="A0A7Z2GSC9"/>
<keyword evidence="1" id="KW-0614">Plasmid</keyword>
<protein>
    <submittedName>
        <fullName evidence="1">Uncharacterized protein</fullName>
    </submittedName>
</protein>
<dbReference type="SUPFAM" id="SSF109709">
    <property type="entry name" value="KorB DNA-binding domain-like"/>
    <property type="match status" value="1"/>
</dbReference>
<dbReference type="Proteomes" id="UP000433577">
    <property type="component" value="Plasmid p1"/>
</dbReference>
<evidence type="ECO:0000313" key="1">
    <source>
        <dbReference type="EMBL" id="QGZ66960.1"/>
    </source>
</evidence>
<evidence type="ECO:0000313" key="2">
    <source>
        <dbReference type="Proteomes" id="UP000433577"/>
    </source>
</evidence>
<accession>A0A7Z2GSC9</accession>
<dbReference type="KEGG" id="pacs:FAZ98_34560"/>
<keyword evidence="2" id="KW-1185">Reference proteome</keyword>
<dbReference type="RefSeq" id="WP_158958809.1">
    <property type="nucleotide sequence ID" value="NZ_CP046917.1"/>
</dbReference>
<organism evidence="1 2">
    <name type="scientific">Paraburkholderia acidisoli</name>
    <dbReference type="NCBI Taxonomy" id="2571748"/>
    <lineage>
        <taxon>Bacteria</taxon>
        <taxon>Pseudomonadati</taxon>
        <taxon>Pseudomonadota</taxon>
        <taxon>Betaproteobacteria</taxon>
        <taxon>Burkholderiales</taxon>
        <taxon>Burkholderiaceae</taxon>
        <taxon>Paraburkholderia</taxon>
    </lineage>
</organism>
<dbReference type="Gene3D" id="1.10.10.2830">
    <property type="match status" value="1"/>
</dbReference>